<protein>
    <submittedName>
        <fullName evidence="1">Putative ovule protein</fullName>
    </submittedName>
</protein>
<accession>A0A0V0H220</accession>
<organism evidence="1">
    <name type="scientific">Solanum chacoense</name>
    <name type="common">Chaco potato</name>
    <dbReference type="NCBI Taxonomy" id="4108"/>
    <lineage>
        <taxon>Eukaryota</taxon>
        <taxon>Viridiplantae</taxon>
        <taxon>Streptophyta</taxon>
        <taxon>Embryophyta</taxon>
        <taxon>Tracheophyta</taxon>
        <taxon>Spermatophyta</taxon>
        <taxon>Magnoliopsida</taxon>
        <taxon>eudicotyledons</taxon>
        <taxon>Gunneridae</taxon>
        <taxon>Pentapetalae</taxon>
        <taxon>asterids</taxon>
        <taxon>lamiids</taxon>
        <taxon>Solanales</taxon>
        <taxon>Solanaceae</taxon>
        <taxon>Solanoideae</taxon>
        <taxon>Solaneae</taxon>
        <taxon>Solanum</taxon>
    </lineage>
</organism>
<proteinExistence type="predicted"/>
<dbReference type="EMBL" id="GEDG01026557">
    <property type="protein sequence ID" value="JAP14449.1"/>
    <property type="molecule type" value="Transcribed_RNA"/>
</dbReference>
<sequence length="62" mass="7270">MFFSKSTSIMNTCFVHEPSKFCLRKIELKTRCDWDASSQEIKRKKVMQVTGIRTDCLEHISV</sequence>
<evidence type="ECO:0000313" key="1">
    <source>
        <dbReference type="EMBL" id="JAP14449.1"/>
    </source>
</evidence>
<name>A0A0V0H220_SOLCH</name>
<reference evidence="1" key="1">
    <citation type="submission" date="2015-12" db="EMBL/GenBank/DDBJ databases">
        <title>Gene expression during late stages of embryo sac development: a critical building block for successful pollen-pistil interactions.</title>
        <authorList>
            <person name="Liu Y."/>
            <person name="Joly V."/>
            <person name="Sabar M."/>
            <person name="Matton D.P."/>
        </authorList>
    </citation>
    <scope>NUCLEOTIDE SEQUENCE</scope>
</reference>
<dbReference type="AlphaFoldDB" id="A0A0V0H220"/>